<dbReference type="AlphaFoldDB" id="A0A1M7K2P0"/>
<organism evidence="1 2">
    <name type="scientific">Chryseobacterium polytrichastri</name>
    <dbReference type="NCBI Taxonomy" id="1302687"/>
    <lineage>
        <taxon>Bacteria</taxon>
        <taxon>Pseudomonadati</taxon>
        <taxon>Bacteroidota</taxon>
        <taxon>Flavobacteriia</taxon>
        <taxon>Flavobacteriales</taxon>
        <taxon>Weeksellaceae</taxon>
        <taxon>Chryseobacterium group</taxon>
        <taxon>Chryseobacterium</taxon>
    </lineage>
</organism>
<protein>
    <submittedName>
        <fullName evidence="1">Uncharacterized protein</fullName>
    </submittedName>
</protein>
<reference evidence="2" key="1">
    <citation type="submission" date="2016-11" db="EMBL/GenBank/DDBJ databases">
        <authorList>
            <person name="Varghese N."/>
            <person name="Submissions S."/>
        </authorList>
    </citation>
    <scope>NUCLEOTIDE SEQUENCE [LARGE SCALE GENOMIC DNA]</scope>
    <source>
        <strain evidence="2">DSM 26899</strain>
    </source>
</reference>
<proteinExistence type="predicted"/>
<evidence type="ECO:0000313" key="2">
    <source>
        <dbReference type="Proteomes" id="UP000184364"/>
    </source>
</evidence>
<dbReference type="Proteomes" id="UP000184364">
    <property type="component" value="Unassembled WGS sequence"/>
</dbReference>
<sequence>MLGLRCNSISFYICLEYFTYGCECKYDERTQIYISLKNHSDVPILNDDDKYKCLIYNIYNYYFIKENVKIIYSYLLSTGEITSFTVK</sequence>
<accession>A0A1M7K2P0</accession>
<keyword evidence="2" id="KW-1185">Reference proteome</keyword>
<evidence type="ECO:0000313" key="1">
    <source>
        <dbReference type="EMBL" id="SHM59243.1"/>
    </source>
</evidence>
<gene>
    <name evidence="1" type="ORF">SAMN05444267_105616</name>
</gene>
<name>A0A1M7K2P0_9FLAO</name>
<dbReference type="EMBL" id="FRAV01000056">
    <property type="protein sequence ID" value="SHM59243.1"/>
    <property type="molecule type" value="Genomic_DNA"/>
</dbReference>